<dbReference type="STRING" id="1921803.NIES593_20930"/>
<dbReference type="InterPro" id="IPR005691">
    <property type="entry name" value="Tic20"/>
</dbReference>
<dbReference type="AlphaFoldDB" id="A0A1U7H8K4"/>
<feature type="transmembrane region" description="Helical" evidence="6">
    <location>
        <begin position="12"/>
        <end position="31"/>
    </location>
</feature>
<dbReference type="PANTHER" id="PTHR33510">
    <property type="entry name" value="PROTEIN TIC 20-II, CHLOROPLASTIC"/>
    <property type="match status" value="1"/>
</dbReference>
<name>A0A1U7H8K4_9CYAN</name>
<dbReference type="EMBL" id="MRCB01000040">
    <property type="protein sequence ID" value="OKH19465.1"/>
    <property type="molecule type" value="Genomic_DNA"/>
</dbReference>
<feature type="transmembrane region" description="Helical" evidence="6">
    <location>
        <begin position="115"/>
        <end position="137"/>
    </location>
</feature>
<organism evidence="7 8">
    <name type="scientific">Hydrococcus rivularis NIES-593</name>
    <dbReference type="NCBI Taxonomy" id="1921803"/>
    <lineage>
        <taxon>Bacteria</taxon>
        <taxon>Bacillati</taxon>
        <taxon>Cyanobacteriota</taxon>
        <taxon>Cyanophyceae</taxon>
        <taxon>Pleurocapsales</taxon>
        <taxon>Hydrococcaceae</taxon>
        <taxon>Hydrococcus</taxon>
    </lineage>
</organism>
<keyword evidence="8" id="KW-1185">Reference proteome</keyword>
<accession>A0A1U7H8K4</accession>
<dbReference type="Pfam" id="PF16166">
    <property type="entry name" value="TIC20"/>
    <property type="match status" value="1"/>
</dbReference>
<feature type="transmembrane region" description="Helical" evidence="6">
    <location>
        <begin position="51"/>
        <end position="72"/>
    </location>
</feature>
<evidence type="ECO:0000256" key="6">
    <source>
        <dbReference type="SAM" id="Phobius"/>
    </source>
</evidence>
<keyword evidence="5 6" id="KW-0472">Membrane</keyword>
<dbReference type="PANTHER" id="PTHR33510:SF5">
    <property type="entry name" value="PROTEIN TIC 20-II, CHLOROPLASTIC"/>
    <property type="match status" value="1"/>
</dbReference>
<sequence length="159" mass="17500">MAAPGVTEAKDRVLAALIYILPLIYGLPFGIPLLKDFPILSTLYVPLSPLISLYYGFPLMGIIIFFVLLFAVVRNERVSHFIRFNAMQVILLNILLFIGNLIFAILEQGFSPNSLLILTLLNTVFLGTVGASIYGMVQSARGFYAELPGIAEAAYSQVR</sequence>
<dbReference type="Proteomes" id="UP000186868">
    <property type="component" value="Unassembled WGS sequence"/>
</dbReference>
<evidence type="ECO:0000313" key="8">
    <source>
        <dbReference type="Proteomes" id="UP000186868"/>
    </source>
</evidence>
<comment type="subcellular location">
    <subcellularLocation>
        <location evidence="1">Membrane</location>
        <topology evidence="1">Multi-pass membrane protein</topology>
    </subcellularLocation>
</comment>
<feature type="transmembrane region" description="Helical" evidence="6">
    <location>
        <begin position="84"/>
        <end position="103"/>
    </location>
</feature>
<evidence type="ECO:0000256" key="2">
    <source>
        <dbReference type="ARBA" id="ARBA00009596"/>
    </source>
</evidence>
<dbReference type="GO" id="GO:0016020">
    <property type="term" value="C:membrane"/>
    <property type="evidence" value="ECO:0007669"/>
    <property type="project" value="UniProtKB-SubCell"/>
</dbReference>
<evidence type="ECO:0000256" key="4">
    <source>
        <dbReference type="ARBA" id="ARBA00022989"/>
    </source>
</evidence>
<protein>
    <recommendedName>
        <fullName evidence="9">DUF4870 domain-containing protein</fullName>
    </recommendedName>
</protein>
<proteinExistence type="inferred from homology"/>
<reference evidence="7 8" key="1">
    <citation type="submission" date="2016-11" db="EMBL/GenBank/DDBJ databases">
        <title>Draft Genome Sequences of Nine Cyanobacterial Strains from Diverse Habitats.</title>
        <authorList>
            <person name="Zhu T."/>
            <person name="Hou S."/>
            <person name="Lu X."/>
            <person name="Hess W.R."/>
        </authorList>
    </citation>
    <scope>NUCLEOTIDE SEQUENCE [LARGE SCALE GENOMIC DNA]</scope>
    <source>
        <strain evidence="7 8">NIES-593</strain>
    </source>
</reference>
<evidence type="ECO:0008006" key="9">
    <source>
        <dbReference type="Google" id="ProtNLM"/>
    </source>
</evidence>
<evidence type="ECO:0000313" key="7">
    <source>
        <dbReference type="EMBL" id="OKH19465.1"/>
    </source>
</evidence>
<dbReference type="OrthoDB" id="558786at2"/>
<evidence type="ECO:0000256" key="1">
    <source>
        <dbReference type="ARBA" id="ARBA00004141"/>
    </source>
</evidence>
<dbReference type="RefSeq" id="WP_073601437.1">
    <property type="nucleotide sequence ID" value="NZ_MRCB01000040.1"/>
</dbReference>
<keyword evidence="3 6" id="KW-0812">Transmembrane</keyword>
<comment type="caution">
    <text evidence="7">The sequence shown here is derived from an EMBL/GenBank/DDBJ whole genome shotgun (WGS) entry which is preliminary data.</text>
</comment>
<evidence type="ECO:0000256" key="5">
    <source>
        <dbReference type="ARBA" id="ARBA00023136"/>
    </source>
</evidence>
<gene>
    <name evidence="7" type="ORF">NIES593_20930</name>
</gene>
<comment type="similarity">
    <text evidence="2">Belongs to the Tic20 family.</text>
</comment>
<keyword evidence="4 6" id="KW-1133">Transmembrane helix</keyword>
<evidence type="ECO:0000256" key="3">
    <source>
        <dbReference type="ARBA" id="ARBA00022692"/>
    </source>
</evidence>